<keyword evidence="4" id="KW-1185">Reference proteome</keyword>
<accession>A0A430FHY8</accession>
<dbReference type="SUPFAM" id="SSF52540">
    <property type="entry name" value="P-loop containing nucleoside triphosphate hydrolases"/>
    <property type="match status" value="1"/>
</dbReference>
<comment type="caution">
    <text evidence="3">The sequence shown here is derived from an EMBL/GenBank/DDBJ whole genome shotgun (WGS) entry which is preliminary data.</text>
</comment>
<reference evidence="3 4" key="1">
    <citation type="submission" date="2018-09" db="EMBL/GenBank/DDBJ databases">
        <title>Characterization of the phylogenetic diversity of five novel species belonging to the genus Bifidobacterium.</title>
        <authorList>
            <person name="Lugli G.A."/>
            <person name="Duranti S."/>
            <person name="Milani C."/>
        </authorList>
    </citation>
    <scope>NUCLEOTIDE SEQUENCE [LARGE SCALE GENOMIC DNA]</scope>
    <source>
        <strain evidence="3 4">2028B</strain>
    </source>
</reference>
<dbReference type="AlphaFoldDB" id="A0A430FHY8"/>
<evidence type="ECO:0000313" key="3">
    <source>
        <dbReference type="EMBL" id="RSX52437.1"/>
    </source>
</evidence>
<dbReference type="RefSeq" id="WP_126029122.1">
    <property type="nucleotide sequence ID" value="NZ_QXGJ01000001.1"/>
</dbReference>
<feature type="domain" description="Probable ATP-binding protein BrxC winged helix-turn-helix" evidence="1">
    <location>
        <begin position="809"/>
        <end position="889"/>
    </location>
</feature>
<evidence type="ECO:0000259" key="1">
    <source>
        <dbReference type="Pfam" id="PF25791"/>
    </source>
</evidence>
<feature type="domain" description="Probable ATP-binding protein BrxC 4th six-stranded beta-sheet" evidence="2">
    <location>
        <begin position="582"/>
        <end position="758"/>
    </location>
</feature>
<dbReference type="InterPro" id="IPR058038">
    <property type="entry name" value="BREX_BrxC_wHTH"/>
</dbReference>
<dbReference type="InterPro" id="IPR058036">
    <property type="entry name" value="BREX_BrxC_4th"/>
</dbReference>
<dbReference type="EMBL" id="QXGJ01000001">
    <property type="protein sequence ID" value="RSX52437.1"/>
    <property type="molecule type" value="Genomic_DNA"/>
</dbReference>
<evidence type="ECO:0000259" key="2">
    <source>
        <dbReference type="Pfam" id="PF25796"/>
    </source>
</evidence>
<dbReference type="InterPro" id="IPR047679">
    <property type="entry name" value="BREX_BrxC"/>
</dbReference>
<protein>
    <recommendedName>
        <fullName evidence="5">BREX system P-loop protein BrxC</fullName>
    </recommendedName>
</protein>
<name>A0A430FHY8_9BIFI</name>
<dbReference type="InterPro" id="IPR027417">
    <property type="entry name" value="P-loop_NTPase"/>
</dbReference>
<proteinExistence type="predicted"/>
<sequence>MTDETMSGTMTLKSMFVKDIDQRIDGVVKASDDKNLRDEIDEYVLTNEIQQSLDNLLSEYDAPGAHHTNGVWISGYFGSGKSHLLKILSHILGDTPDAFVSDPAARIPREQAVRTLMRKAREAGNYELEGLLQRSLGIPATSLLFNIDSKSQGNKETATADAFARVFNEARGYFGANRYIAKFEHDLDNNGKLETFKQLFEEKTGKSWEEGRTESQFWDEEISEAFTEATGKPTREDRTIIADYQTQYRPTIADFADDVNAWLNTQDPNHRILFLVDEVGQFISNKTERMLNLQSVTEELFTRTNGRAWVLVTSQEDLDKVVKDRTVSQGLDLTKIKGRFDINMRLSSTDAIEVIQRRLLTKTDEAQTELERLWQREQGNLGTLFDFQGEGGAQQFRTNQFGSEEDFVSSYPFMNYEFGLFQNAMRGMSDSGFFEGSHRSVGERSLLSTVSIALTESRNVPFGGIVPFSKLYDGIAGTLQTSANYRINEANNRLPDNDDKPLALSLLKALLMVKHVQGFKATVRNLRVLVLDRFGEDIPELEARITRVLDMLETENYVHRNGEFYEYLTNEEQEVEKEIKNVDIADTDIRSFIHELLSQDILRGRLQIEHGPQKTPFRYNIAIDGANIGRAQATALHLVTPLIDMTGDNTSIENKVLRSSGERNVVRIILPEEKTFISDVIMYEKTEKYVKVNLRNKETSEQRARIISEKSAALTGMRLTLKATLQQTIMQSTFAYNGAVFEPKSSTAEGRIVEAMDMMIGKFYSNFSMLGGVKYDEKGLAKVLSDAQTPDDEMLPGTSDARARLDAPVQDVLSFILLRSKTIRPTVRAIISHYEEPPYGWPYAATLACLLHLYGTGQIQLTLDSRKVERTAVVTLLTNSKKQDSIAVEVPKQYDQSKVNRLRRFYDEYFSSSHGRLPADPVDMAGFIRNALSDETVQLQSLVDRNARFAFVRQLEPVIACLRRVVNHGDQWMLELFVTGSEDDNDEQLLDDKDDTVDPIRQILNGAQRTVLVDCVDYLKSNESNFTLAPADLQTARDEALDMAGDTKLFRGNRINQLKTKVDGIREALDQRIAEERDQALAVITSVQESIVQSESYGNATEQAQKQAVAQLEAAAGKVRSVKYIADIRQTADNVQKTLYAELVTRLDAAVRDEKKTTGNGAEPAVQPGRHVKTVAEPESKETLEPTVRRSVFITTIPAPKPVTALENEHDVDTFLEAYRRTLIQAINEGKKILL</sequence>
<dbReference type="Pfam" id="PF25791">
    <property type="entry name" value="WHD_BREX_BrxC"/>
    <property type="match status" value="1"/>
</dbReference>
<dbReference type="Proteomes" id="UP000288607">
    <property type="component" value="Unassembled WGS sequence"/>
</dbReference>
<dbReference type="NCBIfam" id="NF033441">
    <property type="entry name" value="BREX_BrxC"/>
    <property type="match status" value="1"/>
</dbReference>
<evidence type="ECO:0008006" key="5">
    <source>
        <dbReference type="Google" id="ProtNLM"/>
    </source>
</evidence>
<dbReference type="Pfam" id="PF25796">
    <property type="entry name" value="BREX_BrxC_4th"/>
    <property type="match status" value="1"/>
</dbReference>
<organism evidence="3 4">
    <name type="scientific">Bifidobacterium callimiconis</name>
    <dbReference type="NCBI Taxonomy" id="2306973"/>
    <lineage>
        <taxon>Bacteria</taxon>
        <taxon>Bacillati</taxon>
        <taxon>Actinomycetota</taxon>
        <taxon>Actinomycetes</taxon>
        <taxon>Bifidobacteriales</taxon>
        <taxon>Bifidobacteriaceae</taxon>
        <taxon>Bifidobacterium</taxon>
    </lineage>
</organism>
<dbReference type="OrthoDB" id="3201900at2"/>
<evidence type="ECO:0000313" key="4">
    <source>
        <dbReference type="Proteomes" id="UP000288607"/>
    </source>
</evidence>
<gene>
    <name evidence="3" type="ORF">D2E23_0165</name>
</gene>